<protein>
    <submittedName>
        <fullName evidence="2">RNB domain-containing ribonuclease</fullName>
    </submittedName>
</protein>
<keyword evidence="3" id="KW-1185">Reference proteome</keyword>
<feature type="domain" description="RNB" evidence="1">
    <location>
        <begin position="298"/>
        <end position="609"/>
    </location>
</feature>
<proteinExistence type="predicted"/>
<dbReference type="GO" id="GO:0005829">
    <property type="term" value="C:cytosol"/>
    <property type="evidence" value="ECO:0007669"/>
    <property type="project" value="TreeGrafter"/>
</dbReference>
<sequence>MPGCVRYPAPGCIVEYMEGNAVQIAMVTEEVGGRLRLLLPNRRETRLTAARLLPWLGPLHTADAGREEAVRLLETHKKAREDLAAAVPVMEVWELAQGEVAAAPAQWFAELFGSEPGPDQVAAYGRALLACKSHFRFQPPDFQVFPAETVEKRLAEQKGREERESLIAGGVAFFRLLWDVACKKRPLPPPSASGAEGASEWPAPEVAERLRELLRARMIDPESQEHEALWRMLSKGLPDVPHLPLQLLIAWGELPPHYNFWLDRADYAPGDAWWQDYAAEVEALELAVGGSGPKAAADLPLCDLPFVSIDSASTRDVDDAFFVQSEGAGFSLTLALACPALNWPFGGPLDKAVLHRGTSIYLPEGTCHMLPERLGTHVFSLVAGEPRPALCVRVAVDHEGRAGACEVFVARARLAANLTYKDSQAVLDAFAAQDPEISGGADATPPDNPAAPHAELLRLGLELARRRQTARINDGAVIMDRPDPVIRLEGEGADLRVEVLADDPSPDAQMLVAEMMILASAAVAQWARERGLAMLHRTQDVALPREYAGVWTAPQDMSRIMRALTPSRLEVQARPHAALGLPRYTPVTSPLRRYPDLVNEAQVVHFLRTGQLRWDENGLEELLNSLSPVLEAAGQVQRFRPRYWKLLFFRQKGDKVWWSGVITEENDAFVSVSLPDQGLFVRGKRRMFDERACPGMAVEVRLGKVHPLYNEIQVVEAATVDG</sequence>
<dbReference type="InterPro" id="IPR001900">
    <property type="entry name" value="RNase_II/R"/>
</dbReference>
<dbReference type="InterPro" id="IPR012340">
    <property type="entry name" value="NA-bd_OB-fold"/>
</dbReference>
<dbReference type="GO" id="GO:0004540">
    <property type="term" value="F:RNA nuclease activity"/>
    <property type="evidence" value="ECO:0007669"/>
    <property type="project" value="InterPro"/>
</dbReference>
<comment type="caution">
    <text evidence="2">The sequence shown here is derived from an EMBL/GenBank/DDBJ whole genome shotgun (WGS) entry which is preliminary data.</text>
</comment>
<dbReference type="SMART" id="SM00955">
    <property type="entry name" value="RNB"/>
    <property type="match status" value="1"/>
</dbReference>
<accession>A0A6L5XI68</accession>
<dbReference type="RefSeq" id="WP_154508781.1">
    <property type="nucleotide sequence ID" value="NZ_JAXELC010000054.1"/>
</dbReference>
<dbReference type="EMBL" id="VUMH01000002">
    <property type="protein sequence ID" value="MSS26895.1"/>
    <property type="molecule type" value="Genomic_DNA"/>
</dbReference>
<dbReference type="PANTHER" id="PTHR23355:SF9">
    <property type="entry name" value="DIS3-LIKE EXONUCLEASE 2"/>
    <property type="match status" value="1"/>
</dbReference>
<dbReference type="AlphaFoldDB" id="A0A6L5XI68"/>
<evidence type="ECO:0000313" key="2">
    <source>
        <dbReference type="EMBL" id="MSS26895.1"/>
    </source>
</evidence>
<gene>
    <name evidence="2" type="ORF">FYJ44_02310</name>
</gene>
<dbReference type="GO" id="GO:0003723">
    <property type="term" value="F:RNA binding"/>
    <property type="evidence" value="ECO:0007669"/>
    <property type="project" value="InterPro"/>
</dbReference>
<name>A0A6L5XI68_9BACT</name>
<reference evidence="2 3" key="1">
    <citation type="submission" date="2019-09" db="EMBL/GenBank/DDBJ databases">
        <title>In-depth cultivation of the pig gut microbiome towards novel bacterial diversity and tailored functional studies.</title>
        <authorList>
            <person name="Wylensek D."/>
            <person name="Hitch T.C.A."/>
            <person name="Clavel T."/>
        </authorList>
    </citation>
    <scope>NUCLEOTIDE SEQUENCE [LARGE SCALE GENOMIC DNA]</scope>
    <source>
        <strain evidence="2 3">PG-178-WT-4</strain>
    </source>
</reference>
<dbReference type="PANTHER" id="PTHR23355">
    <property type="entry name" value="RIBONUCLEASE"/>
    <property type="match status" value="1"/>
</dbReference>
<evidence type="ECO:0000313" key="3">
    <source>
        <dbReference type="Proteomes" id="UP000477488"/>
    </source>
</evidence>
<dbReference type="SUPFAM" id="SSF50249">
    <property type="entry name" value="Nucleic acid-binding proteins"/>
    <property type="match status" value="1"/>
</dbReference>
<dbReference type="Proteomes" id="UP000477488">
    <property type="component" value="Unassembled WGS sequence"/>
</dbReference>
<dbReference type="InterPro" id="IPR050180">
    <property type="entry name" value="RNR_Ribonuclease"/>
</dbReference>
<dbReference type="Pfam" id="PF00773">
    <property type="entry name" value="RNB"/>
    <property type="match status" value="1"/>
</dbReference>
<dbReference type="GO" id="GO:0006402">
    <property type="term" value="P:mRNA catabolic process"/>
    <property type="evidence" value="ECO:0007669"/>
    <property type="project" value="TreeGrafter"/>
</dbReference>
<evidence type="ECO:0000259" key="1">
    <source>
        <dbReference type="SMART" id="SM00955"/>
    </source>
</evidence>
<organism evidence="2 3">
    <name type="scientific">Desulfovibrio porci</name>
    <dbReference type="NCBI Taxonomy" id="2605782"/>
    <lineage>
        <taxon>Bacteria</taxon>
        <taxon>Pseudomonadati</taxon>
        <taxon>Thermodesulfobacteriota</taxon>
        <taxon>Desulfovibrionia</taxon>
        <taxon>Desulfovibrionales</taxon>
        <taxon>Desulfovibrionaceae</taxon>
        <taxon>Desulfovibrio</taxon>
    </lineage>
</organism>